<sequence>MHKPLQQHWIAVKWILRYIAGTLDHDLLLKPVSEFTLEAFCDADWASDLDDRRSSTGYCIYLGGNVVAWKSQKIPTIWFDNQSAALLAANPVLHARTKHIEINLYFVRDKVLQQQIRVNNVPATDQIADCLTKPISSSKFPHLRTKLNVVSQTALSLKEAVKCTDTKVVRDGALFSQENFFGFEFVVRDRDGNLIEAYQACKLGVVKPDIFNSGALSEI</sequence>
<evidence type="ECO:0000313" key="2">
    <source>
        <dbReference type="Proteomes" id="UP000596661"/>
    </source>
</evidence>
<protein>
    <submittedName>
        <fullName evidence="1">Uncharacterized protein</fullName>
    </submittedName>
</protein>
<dbReference type="Gramene" id="evm.model.02.1089">
    <property type="protein sequence ID" value="cds.evm.model.02.1089"/>
    <property type="gene ID" value="evm.TU.02.1089"/>
</dbReference>
<dbReference type="PANTHER" id="PTHR11439">
    <property type="entry name" value="GAG-POL-RELATED RETROTRANSPOSON"/>
    <property type="match status" value="1"/>
</dbReference>
<reference evidence="1" key="2">
    <citation type="submission" date="2021-03" db="UniProtKB">
        <authorList>
            <consortium name="EnsemblPlants"/>
        </authorList>
    </citation>
    <scope>IDENTIFICATION</scope>
</reference>
<name>A0A803NS71_CANSA</name>
<organism evidence="1 2">
    <name type="scientific">Cannabis sativa</name>
    <name type="common">Hemp</name>
    <name type="synonym">Marijuana</name>
    <dbReference type="NCBI Taxonomy" id="3483"/>
    <lineage>
        <taxon>Eukaryota</taxon>
        <taxon>Viridiplantae</taxon>
        <taxon>Streptophyta</taxon>
        <taxon>Embryophyta</taxon>
        <taxon>Tracheophyta</taxon>
        <taxon>Spermatophyta</taxon>
        <taxon>Magnoliopsida</taxon>
        <taxon>eudicotyledons</taxon>
        <taxon>Gunneridae</taxon>
        <taxon>Pentapetalae</taxon>
        <taxon>rosids</taxon>
        <taxon>fabids</taxon>
        <taxon>Rosales</taxon>
        <taxon>Cannabaceae</taxon>
        <taxon>Cannabis</taxon>
    </lineage>
</organism>
<evidence type="ECO:0000313" key="1">
    <source>
        <dbReference type="EnsemblPlants" id="cds.evm.model.02.1089"/>
    </source>
</evidence>
<reference evidence="1" key="1">
    <citation type="submission" date="2018-11" db="EMBL/GenBank/DDBJ databases">
        <authorList>
            <person name="Grassa J C."/>
        </authorList>
    </citation>
    <scope>NUCLEOTIDE SEQUENCE [LARGE SCALE GENOMIC DNA]</scope>
</reference>
<dbReference type="EnsemblPlants" id="evm.model.02.1089">
    <property type="protein sequence ID" value="cds.evm.model.02.1089"/>
    <property type="gene ID" value="evm.TU.02.1089"/>
</dbReference>
<dbReference type="PANTHER" id="PTHR11439:SF467">
    <property type="entry name" value="INTEGRASE CATALYTIC DOMAIN-CONTAINING PROTEIN"/>
    <property type="match status" value="1"/>
</dbReference>
<dbReference type="EMBL" id="UZAU01000157">
    <property type="status" value="NOT_ANNOTATED_CDS"/>
    <property type="molecule type" value="Genomic_DNA"/>
</dbReference>
<keyword evidence="2" id="KW-1185">Reference proteome</keyword>
<dbReference type="Proteomes" id="UP000596661">
    <property type="component" value="Chromosome 2"/>
</dbReference>
<accession>A0A803NS71</accession>
<proteinExistence type="predicted"/>
<dbReference type="CDD" id="cd09272">
    <property type="entry name" value="RNase_HI_RT_Ty1"/>
    <property type="match status" value="1"/>
</dbReference>
<dbReference type="AlphaFoldDB" id="A0A803NS71"/>
<dbReference type="OMA" id="WIAVKWI"/>